<feature type="transmembrane region" description="Helical" evidence="6">
    <location>
        <begin position="27"/>
        <end position="48"/>
    </location>
</feature>
<dbReference type="PANTHER" id="PTHR30341:SF0">
    <property type="entry name" value="NA(+)_H(+) ANTIPORTER NHAA"/>
    <property type="match status" value="1"/>
</dbReference>
<dbReference type="HAMAP" id="MF_01844">
    <property type="entry name" value="NhaA"/>
    <property type="match status" value="1"/>
</dbReference>
<feature type="transmembrane region" description="Helical" evidence="6">
    <location>
        <begin position="309"/>
        <end position="333"/>
    </location>
</feature>
<gene>
    <name evidence="6 7" type="primary">nhaA</name>
    <name evidence="7" type="ORF">GCM10007854_18960</name>
</gene>
<feature type="transmembrane region" description="Helical" evidence="6">
    <location>
        <begin position="200"/>
        <end position="216"/>
    </location>
</feature>
<keyword evidence="6" id="KW-0915">Sodium</keyword>
<comment type="similarity">
    <text evidence="6">Belongs to the NhaA Na(+)/H(+) (TC 2.A.33) antiporter family.</text>
</comment>
<feature type="transmembrane region" description="Helical" evidence="6">
    <location>
        <begin position="382"/>
        <end position="402"/>
    </location>
</feature>
<feature type="transmembrane region" description="Helical" evidence="6">
    <location>
        <begin position="276"/>
        <end position="297"/>
    </location>
</feature>
<feature type="transmembrane region" description="Helical" evidence="6">
    <location>
        <begin position="117"/>
        <end position="134"/>
    </location>
</feature>
<evidence type="ECO:0000313" key="8">
    <source>
        <dbReference type="Proteomes" id="UP001161390"/>
    </source>
</evidence>
<keyword evidence="6" id="KW-0050">Antiport</keyword>
<evidence type="ECO:0000313" key="7">
    <source>
        <dbReference type="EMBL" id="GLQ20941.1"/>
    </source>
</evidence>
<feature type="transmembrane region" description="Helical" evidence="6">
    <location>
        <begin position="228"/>
        <end position="256"/>
    </location>
</feature>
<comment type="caution">
    <text evidence="7">The sequence shown here is derived from an EMBL/GenBank/DDBJ whole genome shotgun (WGS) entry which is preliminary data.</text>
</comment>
<comment type="catalytic activity">
    <reaction evidence="6">
        <text>Na(+)(in) + 2 H(+)(out) = Na(+)(out) + 2 H(+)(in)</text>
        <dbReference type="Rhea" id="RHEA:29251"/>
        <dbReference type="ChEBI" id="CHEBI:15378"/>
        <dbReference type="ChEBI" id="CHEBI:29101"/>
    </reaction>
</comment>
<keyword evidence="6" id="KW-0813">Transport</keyword>
<keyword evidence="6" id="KW-0406">Ion transport</keyword>
<evidence type="ECO:0000256" key="2">
    <source>
        <dbReference type="ARBA" id="ARBA00022475"/>
    </source>
</evidence>
<keyword evidence="5 6" id="KW-0472">Membrane</keyword>
<dbReference type="NCBIfam" id="TIGR00773">
    <property type="entry name" value="NhaA"/>
    <property type="match status" value="1"/>
</dbReference>
<feature type="transmembrane region" description="Helical" evidence="6">
    <location>
        <begin position="146"/>
        <end position="164"/>
    </location>
</feature>
<evidence type="ECO:0000256" key="1">
    <source>
        <dbReference type="ARBA" id="ARBA00004429"/>
    </source>
</evidence>
<dbReference type="EMBL" id="BSNJ01000004">
    <property type="protein sequence ID" value="GLQ20941.1"/>
    <property type="molecule type" value="Genomic_DNA"/>
</dbReference>
<reference evidence="7" key="2">
    <citation type="submission" date="2023-01" db="EMBL/GenBank/DDBJ databases">
        <title>Draft genome sequence of Algimonas porphyrae strain NBRC 108216.</title>
        <authorList>
            <person name="Sun Q."/>
            <person name="Mori K."/>
        </authorList>
    </citation>
    <scope>NUCLEOTIDE SEQUENCE</scope>
    <source>
        <strain evidence="7">NBRC 108216</strain>
    </source>
</reference>
<dbReference type="Pfam" id="PF06965">
    <property type="entry name" value="Na_H_antiport_1"/>
    <property type="match status" value="1"/>
</dbReference>
<dbReference type="InterPro" id="IPR023171">
    <property type="entry name" value="Na/H_antiporter_dom_sf"/>
</dbReference>
<dbReference type="Proteomes" id="UP001161390">
    <property type="component" value="Unassembled WGS sequence"/>
</dbReference>
<feature type="transmembrane region" description="Helical" evidence="6">
    <location>
        <begin position="348"/>
        <end position="370"/>
    </location>
</feature>
<dbReference type="NCBIfam" id="NF007112">
    <property type="entry name" value="PRK09561.1"/>
    <property type="match status" value="1"/>
</dbReference>
<dbReference type="Gene3D" id="1.20.1530.10">
    <property type="entry name" value="Na+/H+ antiporter like domain"/>
    <property type="match status" value="1"/>
</dbReference>
<reference evidence="7" key="1">
    <citation type="journal article" date="2014" name="Int. J. Syst. Evol. Microbiol.">
        <title>Complete genome of a new Firmicutes species belonging to the dominant human colonic microbiota ('Ruminococcus bicirculans') reveals two chromosomes and a selective capacity to utilize plant glucans.</title>
        <authorList>
            <consortium name="NISC Comparative Sequencing Program"/>
            <person name="Wegmann U."/>
            <person name="Louis P."/>
            <person name="Goesmann A."/>
            <person name="Henrissat B."/>
            <person name="Duncan S.H."/>
            <person name="Flint H.J."/>
        </authorList>
    </citation>
    <scope>NUCLEOTIDE SEQUENCE</scope>
    <source>
        <strain evidence="7">NBRC 108216</strain>
    </source>
</reference>
<comment type="function">
    <text evidence="6">Na(+)/H(+) antiporter that extrudes sodium in exchange for external protons.</text>
</comment>
<evidence type="ECO:0000256" key="4">
    <source>
        <dbReference type="ARBA" id="ARBA00022989"/>
    </source>
</evidence>
<organism evidence="7 8">
    <name type="scientific">Algimonas porphyrae</name>
    <dbReference type="NCBI Taxonomy" id="1128113"/>
    <lineage>
        <taxon>Bacteria</taxon>
        <taxon>Pseudomonadati</taxon>
        <taxon>Pseudomonadota</taxon>
        <taxon>Alphaproteobacteria</taxon>
        <taxon>Maricaulales</taxon>
        <taxon>Robiginitomaculaceae</taxon>
        <taxon>Algimonas</taxon>
    </lineage>
</organism>
<evidence type="ECO:0000256" key="6">
    <source>
        <dbReference type="HAMAP-Rule" id="MF_01844"/>
    </source>
</evidence>
<keyword evidence="8" id="KW-1185">Reference proteome</keyword>
<sequence length="433" mass="46012">MTESAQARKPGPGRYAPRSIRERAMDFIHMEASGGIVLMFMALLALIANNSLLSSGYTGILDTTVKVQFGDFIIQKPFLLWINDGLMAIFFFLVGLEIKREVLDGELSSMDKASLPLFAAVGGIVAPALVYLAFNYSNPVTIDGWAIPAATDIAFALGIIALLGPRVPASLKIFLLAVAIIDDLAAIIIIALFYTENLSLIALSWAAIGTVALFALNRMRVMRILPYALIGVFVWAAVLKSGVHATLAGVITALAIPLARPDPETPSPLSRAEHGLHIWVAFLILPLFAFANAGVSLGGLSFADLLSPIPLGIALGLFFGKQIGVFLLSYLAVKLKLAKLPEGANWPMVYGVACLTGVGFTMSLFIGTLAFDDPELLNGVRLGVLMGSIASGLLGFFLLRMFCKAAPTDDDTIIDAVEDLSEDVKASSSRGPA</sequence>
<evidence type="ECO:0000256" key="5">
    <source>
        <dbReference type="ARBA" id="ARBA00023136"/>
    </source>
</evidence>
<protein>
    <recommendedName>
        <fullName evidence="6">Na(+)/H(+) antiporter NhaA</fullName>
    </recommendedName>
    <alternativeName>
        <fullName evidence="6">Sodium/proton antiporter NhaA</fullName>
    </alternativeName>
</protein>
<keyword evidence="6" id="KW-0739">Sodium transport</keyword>
<accession>A0ABQ5V0G9</accession>
<feature type="transmembrane region" description="Helical" evidence="6">
    <location>
        <begin position="78"/>
        <end position="96"/>
    </location>
</feature>
<keyword evidence="4 6" id="KW-1133">Transmembrane helix</keyword>
<dbReference type="RefSeq" id="WP_284371999.1">
    <property type="nucleotide sequence ID" value="NZ_BSNJ01000004.1"/>
</dbReference>
<dbReference type="PANTHER" id="PTHR30341">
    <property type="entry name" value="SODIUM ION/PROTON ANTIPORTER NHAA-RELATED"/>
    <property type="match status" value="1"/>
</dbReference>
<keyword evidence="3 6" id="KW-0812">Transmembrane</keyword>
<dbReference type="NCBIfam" id="NF007111">
    <property type="entry name" value="PRK09560.1"/>
    <property type="match status" value="1"/>
</dbReference>
<feature type="transmembrane region" description="Helical" evidence="6">
    <location>
        <begin position="173"/>
        <end position="194"/>
    </location>
</feature>
<name>A0ABQ5V0G9_9PROT</name>
<dbReference type="InterPro" id="IPR004670">
    <property type="entry name" value="NhaA"/>
</dbReference>
<proteinExistence type="inferred from homology"/>
<evidence type="ECO:0000256" key="3">
    <source>
        <dbReference type="ARBA" id="ARBA00022692"/>
    </source>
</evidence>
<comment type="subcellular location">
    <subcellularLocation>
        <location evidence="1">Cell inner membrane</location>
        <topology evidence="1">Multi-pass membrane protein</topology>
    </subcellularLocation>
    <subcellularLocation>
        <location evidence="6">Cell membrane</location>
        <topology evidence="6">Multi-pass membrane protein</topology>
    </subcellularLocation>
</comment>
<keyword evidence="2 6" id="KW-1003">Cell membrane</keyword>